<dbReference type="Proteomes" id="UP000215914">
    <property type="component" value="Chromosome 11"/>
</dbReference>
<proteinExistence type="predicted"/>
<keyword evidence="5" id="KW-1185">Reference proteome</keyword>
<reference evidence="3 5" key="1">
    <citation type="journal article" date="2017" name="Nature">
        <title>The sunflower genome provides insights into oil metabolism, flowering and Asterid evolution.</title>
        <authorList>
            <person name="Badouin H."/>
            <person name="Gouzy J."/>
            <person name="Grassa C.J."/>
            <person name="Murat F."/>
            <person name="Staton S.E."/>
            <person name="Cottret L."/>
            <person name="Lelandais-Briere C."/>
            <person name="Owens G.L."/>
            <person name="Carrere S."/>
            <person name="Mayjonade B."/>
            <person name="Legrand L."/>
            <person name="Gill N."/>
            <person name="Kane N.C."/>
            <person name="Bowers J.E."/>
            <person name="Hubner S."/>
            <person name="Bellec A."/>
            <person name="Berard A."/>
            <person name="Berges H."/>
            <person name="Blanchet N."/>
            <person name="Boniface M.C."/>
            <person name="Brunel D."/>
            <person name="Catrice O."/>
            <person name="Chaidir N."/>
            <person name="Claudel C."/>
            <person name="Donnadieu C."/>
            <person name="Faraut T."/>
            <person name="Fievet G."/>
            <person name="Helmstetter N."/>
            <person name="King M."/>
            <person name="Knapp S.J."/>
            <person name="Lai Z."/>
            <person name="Le Paslier M.C."/>
            <person name="Lippi Y."/>
            <person name="Lorenzon L."/>
            <person name="Mandel J.R."/>
            <person name="Marage G."/>
            <person name="Marchand G."/>
            <person name="Marquand E."/>
            <person name="Bret-Mestries E."/>
            <person name="Morien E."/>
            <person name="Nambeesan S."/>
            <person name="Nguyen T."/>
            <person name="Pegot-Espagnet P."/>
            <person name="Pouilly N."/>
            <person name="Raftis F."/>
            <person name="Sallet E."/>
            <person name="Schiex T."/>
            <person name="Thomas J."/>
            <person name="Vandecasteele C."/>
            <person name="Vares D."/>
            <person name="Vear F."/>
            <person name="Vautrin S."/>
            <person name="Crespi M."/>
            <person name="Mangin B."/>
            <person name="Burke J.M."/>
            <person name="Salse J."/>
            <person name="Munos S."/>
            <person name="Vincourt P."/>
            <person name="Rieseberg L.H."/>
            <person name="Langlade N.B."/>
        </authorList>
    </citation>
    <scope>NUCLEOTIDE SEQUENCE [LARGE SCALE GENOMIC DNA]</scope>
    <source>
        <strain evidence="5">cv. SF193</strain>
        <tissue evidence="3">Leaves</tissue>
    </source>
</reference>
<keyword evidence="2" id="KW-0472">Membrane</keyword>
<evidence type="ECO:0000313" key="5">
    <source>
        <dbReference type="Proteomes" id="UP000215914"/>
    </source>
</evidence>
<dbReference type="InParanoid" id="A0A251T747"/>
<dbReference type="AlphaFoldDB" id="A0A251T747"/>
<keyword evidence="2" id="KW-0812">Transmembrane</keyword>
<name>A0A251T747_HELAN</name>
<reference evidence="3" key="3">
    <citation type="submission" date="2020-06" db="EMBL/GenBank/DDBJ databases">
        <title>Helianthus annuus Genome sequencing and assembly Release 2.</title>
        <authorList>
            <person name="Gouzy J."/>
            <person name="Langlade N."/>
            <person name="Munos S."/>
        </authorList>
    </citation>
    <scope>NUCLEOTIDE SEQUENCE</scope>
    <source>
        <tissue evidence="3">Leaves</tissue>
    </source>
</reference>
<sequence>MGLQELMLLVMILFSFCSPATCALLGKNLIPGNMHEKTVNQIKYTTVVRGSGGGGRSTGDGGNENGNGDEPNSSQQGGGNGVVPVYAAGAANQRRNHKNGATTHTMCLRRGIATLVVISTSLFMYIPM</sequence>
<dbReference type="Gramene" id="mRNA:HanXRQr2_Chr11g0467521">
    <property type="protein sequence ID" value="mRNA:HanXRQr2_Chr11g0467521"/>
    <property type="gene ID" value="HanXRQr2_Chr11g0467521"/>
</dbReference>
<organism evidence="4 5">
    <name type="scientific">Helianthus annuus</name>
    <name type="common">Common sunflower</name>
    <dbReference type="NCBI Taxonomy" id="4232"/>
    <lineage>
        <taxon>Eukaryota</taxon>
        <taxon>Viridiplantae</taxon>
        <taxon>Streptophyta</taxon>
        <taxon>Embryophyta</taxon>
        <taxon>Tracheophyta</taxon>
        <taxon>Spermatophyta</taxon>
        <taxon>Magnoliopsida</taxon>
        <taxon>eudicotyledons</taxon>
        <taxon>Gunneridae</taxon>
        <taxon>Pentapetalae</taxon>
        <taxon>asterids</taxon>
        <taxon>campanulids</taxon>
        <taxon>Asterales</taxon>
        <taxon>Asteraceae</taxon>
        <taxon>Asteroideae</taxon>
        <taxon>Heliantheae alliance</taxon>
        <taxon>Heliantheae</taxon>
        <taxon>Helianthus</taxon>
    </lineage>
</organism>
<keyword evidence="2" id="KW-1133">Transmembrane helix</keyword>
<evidence type="ECO:0000313" key="4">
    <source>
        <dbReference type="EMBL" id="OTG06623.1"/>
    </source>
</evidence>
<gene>
    <name evidence="4" type="ORF">HannXRQ_Chr11g0321351</name>
    <name evidence="3" type="ORF">HanXRQr2_Chr11g0467521</name>
</gene>
<feature type="transmembrane region" description="Helical" evidence="2">
    <location>
        <begin position="6"/>
        <end position="26"/>
    </location>
</feature>
<evidence type="ECO:0000313" key="3">
    <source>
        <dbReference type="EMBL" id="KAF5780037.1"/>
    </source>
</evidence>
<protein>
    <submittedName>
        <fullName evidence="4">Uncharacterized protein</fullName>
    </submittedName>
</protein>
<feature type="region of interest" description="Disordered" evidence="1">
    <location>
        <begin position="48"/>
        <end position="82"/>
    </location>
</feature>
<reference evidence="4" key="2">
    <citation type="submission" date="2017-02" db="EMBL/GenBank/DDBJ databases">
        <title>Sunflower complete genome.</title>
        <authorList>
            <person name="Langlade N."/>
            <person name="Munos S."/>
        </authorList>
    </citation>
    <scope>NUCLEOTIDE SEQUENCE [LARGE SCALE GENOMIC DNA]</scope>
    <source>
        <tissue evidence="4">Leaves</tissue>
    </source>
</reference>
<accession>A0A251T747</accession>
<dbReference type="PANTHER" id="PTHR36245:SF5">
    <property type="entry name" value="GLYCINE-RICH PROTEIN DOT1-LIKE"/>
    <property type="match status" value="1"/>
</dbReference>
<dbReference type="EMBL" id="MNCJ02000326">
    <property type="protein sequence ID" value="KAF5780037.1"/>
    <property type="molecule type" value="Genomic_DNA"/>
</dbReference>
<dbReference type="PANTHER" id="PTHR36245">
    <property type="entry name" value="GLYCINE-RICH PROTEIN DOT1-LIKE"/>
    <property type="match status" value="1"/>
</dbReference>
<dbReference type="OrthoDB" id="1615252at2759"/>
<feature type="compositionally biased region" description="Gly residues" evidence="1">
    <location>
        <begin position="50"/>
        <end position="65"/>
    </location>
</feature>
<feature type="transmembrane region" description="Helical" evidence="2">
    <location>
        <begin position="107"/>
        <end position="126"/>
    </location>
</feature>
<evidence type="ECO:0000256" key="1">
    <source>
        <dbReference type="SAM" id="MobiDB-lite"/>
    </source>
</evidence>
<dbReference type="OMA" id="PAMIMIT"/>
<dbReference type="EMBL" id="CM007900">
    <property type="protein sequence ID" value="OTG06623.1"/>
    <property type="molecule type" value="Genomic_DNA"/>
</dbReference>
<evidence type="ECO:0000256" key="2">
    <source>
        <dbReference type="SAM" id="Phobius"/>
    </source>
</evidence>